<evidence type="ECO:0000313" key="5">
    <source>
        <dbReference type="EMBL" id="QJI53566.1"/>
    </source>
</evidence>
<organism evidence="5">
    <name type="scientific">Picornavirales sp</name>
    <dbReference type="NCBI Taxonomy" id="1955153"/>
    <lineage>
        <taxon>Viruses</taxon>
        <taxon>Riboviria</taxon>
        <taxon>Orthornavirae</taxon>
        <taxon>Pisuviricota</taxon>
        <taxon>Pisoniviricetes</taxon>
        <taxon>Picornavirales</taxon>
    </lineage>
</organism>
<evidence type="ECO:0000256" key="3">
    <source>
        <dbReference type="SAM" id="MobiDB-lite"/>
    </source>
</evidence>
<evidence type="ECO:0000256" key="1">
    <source>
        <dbReference type="ARBA" id="ARBA00004328"/>
    </source>
</evidence>
<feature type="domain" description="Calicivirus coat protein" evidence="4">
    <location>
        <begin position="41"/>
        <end position="235"/>
    </location>
</feature>
<dbReference type="InterPro" id="IPR029053">
    <property type="entry name" value="Viral_coat"/>
</dbReference>
<comment type="subcellular location">
    <subcellularLocation>
        <location evidence="1">Virion</location>
    </subcellularLocation>
</comment>
<dbReference type="Gene3D" id="2.60.120.20">
    <property type="match status" value="1"/>
</dbReference>
<evidence type="ECO:0000259" key="4">
    <source>
        <dbReference type="Pfam" id="PF00915"/>
    </source>
</evidence>
<evidence type="ECO:0000256" key="2">
    <source>
        <dbReference type="ARBA" id="ARBA00022844"/>
    </source>
</evidence>
<dbReference type="InterPro" id="IPR033703">
    <property type="entry name" value="Rhv-like"/>
</dbReference>
<feature type="region of interest" description="Disordered" evidence="3">
    <location>
        <begin position="29"/>
        <end position="48"/>
    </location>
</feature>
<dbReference type="CDD" id="cd00205">
    <property type="entry name" value="rhv_like"/>
    <property type="match status" value="1"/>
</dbReference>
<dbReference type="EMBL" id="MN918683">
    <property type="protein sequence ID" value="QJI53566.1"/>
    <property type="molecule type" value="Genomic_RNA"/>
</dbReference>
<dbReference type="GO" id="GO:0030430">
    <property type="term" value="C:host cell cytoplasm"/>
    <property type="evidence" value="ECO:0007669"/>
    <property type="project" value="UniProtKB-SubCell"/>
</dbReference>
<accession>A0A6M3YU08</accession>
<dbReference type="Pfam" id="PF00915">
    <property type="entry name" value="Calici_coat"/>
    <property type="match status" value="1"/>
</dbReference>
<dbReference type="GO" id="GO:0044423">
    <property type="term" value="C:virion component"/>
    <property type="evidence" value="ECO:0007669"/>
    <property type="project" value="UniProtKB-KW"/>
</dbReference>
<reference evidence="5" key="1">
    <citation type="submission" date="2020-01" db="EMBL/GenBank/DDBJ databases">
        <title>Viral genomes from wild and zoo birds in China.</title>
        <authorList>
            <person name="Zhao M."/>
            <person name="Shan L.T."/>
            <person name="Yang X.S."/>
            <person name="Zhang W."/>
        </authorList>
    </citation>
    <scope>NUCLEOTIDE SEQUENCE</scope>
    <source>
        <strain evidence="5">Rfb200shi4nc</strain>
    </source>
</reference>
<feature type="region of interest" description="Disordered" evidence="3">
    <location>
        <begin position="1"/>
        <end position="21"/>
    </location>
</feature>
<dbReference type="SUPFAM" id="SSF88633">
    <property type="entry name" value="Positive stranded ssRNA viruses"/>
    <property type="match status" value="1"/>
</dbReference>
<sequence>MSSVNAPQPDATGPAEVFDSTASAPHGNVVSAIGIPAGPPQETPAHTGQMNNFDDRLHQQYVPTDIVTWSVTMTSGTLMWKKPIHPQFAHPGISYLAGLYNTWSGSLDFNFKIAGTGFHAGAIAIVRIPPNRKPEDFSTPSQWGLFEYVVIDPKTLEVESLGVSDQRPIAYHYMNFDENVPNSFGGWIAMYTMLPLNTSATGSQQISIQVFNRPGITFQFSQLIMPTTTPSSIPFPTCYQDVFDFTKKPLLSTFPIGASELVIEPSKITTTTAVLNCYTLDGKLMSKWNKEGDWIGNDERAMLQCSSIDTNDTEIVAIFSDAKHPLGMPKPGSNVVFSDLGGDKGSAMYKPGDLKTVNHTSIKYATSWAMTPPIDVKALDSRCSVFVAQPIMPPSWDDNTYAAVSRGESIVHFAYRDQPITNGNVWGVQLAQLTDLFRTGRLAEYLPSGQCFLFILMDVRESLPLAYLKLYKEGFFTSTGKEDQYVFSLRNCKLEFHSYIMRTDPIPAPSVSMSQNKLLLSSRYKYGPVPRKGYSVTGV</sequence>
<protein>
    <submittedName>
        <fullName evidence="5">Capsid protein</fullName>
    </submittedName>
</protein>
<name>A0A6M3YU08_9VIRU</name>
<proteinExistence type="predicted"/>
<keyword evidence="2" id="KW-0946">Virion</keyword>
<dbReference type="InterPro" id="IPR004005">
    <property type="entry name" value="Calicivirus_coat"/>
</dbReference>